<evidence type="ECO:0000313" key="8">
    <source>
        <dbReference type="Proteomes" id="UP000215145"/>
    </source>
</evidence>
<keyword evidence="8" id="KW-1185">Reference proteome</keyword>
<dbReference type="InterPro" id="IPR001789">
    <property type="entry name" value="Sig_transdc_resp-reg_receiver"/>
</dbReference>
<evidence type="ECO:0000256" key="2">
    <source>
        <dbReference type="ARBA" id="ARBA00023125"/>
    </source>
</evidence>
<sequence length="406" mass="45952">MNILITDDESIIRTGVRRTLEQAYPESSIHLAASADEAARILSQHSVDIVLTDILMPGIDGLEFMRLSRHKYPHIKWIVISAHSEFSYAQKAVQLGARDYLLKPIGKKRLLELIRQLAGELAEERSALKEGELLRGSLGYLREAMFQRLASGHDIGQLDIGALLERYSGFHLIMVRLESGTRDAGLEHFVVDNVFSELLKRSGDGFVISYDRNTLIGVAVLGSEDTLSGLMANLRGYLGRYLKIPFQLAHSGVIGEIREVPEMVQKLYRSMANPAEEKPCMPTMRVKGGSDNKAIEVALQYISAHYKEESLSLERIASVVFLNPVYFSQLFKQKTGQGFKDYLIGLRLEEARQLLRDSDLKLADIAERIGYHDMRHFTQVFRKRFHMTPTEYRQDKKNTVPGILNT</sequence>
<feature type="domain" description="Response regulatory" evidence="6">
    <location>
        <begin position="2"/>
        <end position="118"/>
    </location>
</feature>
<dbReference type="PANTHER" id="PTHR43280">
    <property type="entry name" value="ARAC-FAMILY TRANSCRIPTIONAL REGULATOR"/>
    <property type="match status" value="1"/>
</dbReference>
<comment type="caution">
    <text evidence="7">The sequence shown here is derived from an EMBL/GenBank/DDBJ whole genome shotgun (WGS) entry which is preliminary data.</text>
</comment>
<dbReference type="SUPFAM" id="SSF52172">
    <property type="entry name" value="CheY-like"/>
    <property type="match status" value="1"/>
</dbReference>
<dbReference type="Gene3D" id="1.10.10.60">
    <property type="entry name" value="Homeodomain-like"/>
    <property type="match status" value="2"/>
</dbReference>
<dbReference type="AlphaFoldDB" id="A0A229NYR0"/>
<dbReference type="InterPro" id="IPR011006">
    <property type="entry name" value="CheY-like_superfamily"/>
</dbReference>
<accession>A0A229NYR0</accession>
<name>A0A229NYR0_9BACL</name>
<keyword evidence="3" id="KW-0804">Transcription</keyword>
<proteinExistence type="predicted"/>
<feature type="domain" description="HTH araC/xylS-type" evidence="5">
    <location>
        <begin position="296"/>
        <end position="395"/>
    </location>
</feature>
<dbReference type="SMART" id="SM00342">
    <property type="entry name" value="HTH_ARAC"/>
    <property type="match status" value="1"/>
</dbReference>
<dbReference type="PRINTS" id="PR00032">
    <property type="entry name" value="HTHARAC"/>
</dbReference>
<dbReference type="RefSeq" id="WP_089525702.1">
    <property type="nucleotide sequence ID" value="NZ_NMUQ01000002.1"/>
</dbReference>
<evidence type="ECO:0000256" key="3">
    <source>
        <dbReference type="ARBA" id="ARBA00023163"/>
    </source>
</evidence>
<keyword evidence="2 7" id="KW-0238">DNA-binding</keyword>
<dbReference type="GO" id="GO:0003700">
    <property type="term" value="F:DNA-binding transcription factor activity"/>
    <property type="evidence" value="ECO:0007669"/>
    <property type="project" value="InterPro"/>
</dbReference>
<reference evidence="7 8" key="1">
    <citation type="submission" date="2017-07" db="EMBL/GenBank/DDBJ databases">
        <title>Paenibacillus herberti R33 genome sequencing and assembly.</title>
        <authorList>
            <person name="Su W."/>
        </authorList>
    </citation>
    <scope>NUCLEOTIDE SEQUENCE [LARGE SCALE GENOMIC DNA]</scope>
    <source>
        <strain evidence="7 8">R33</strain>
    </source>
</reference>
<dbReference type="PROSITE" id="PS50110">
    <property type="entry name" value="RESPONSE_REGULATORY"/>
    <property type="match status" value="1"/>
</dbReference>
<evidence type="ECO:0000259" key="6">
    <source>
        <dbReference type="PROSITE" id="PS50110"/>
    </source>
</evidence>
<dbReference type="PROSITE" id="PS01124">
    <property type="entry name" value="HTH_ARAC_FAMILY_2"/>
    <property type="match status" value="1"/>
</dbReference>
<dbReference type="InterPro" id="IPR009057">
    <property type="entry name" value="Homeodomain-like_sf"/>
</dbReference>
<dbReference type="EMBL" id="NMUQ01000002">
    <property type="protein sequence ID" value="OXM14885.1"/>
    <property type="molecule type" value="Genomic_DNA"/>
</dbReference>
<dbReference type="CDD" id="cd17536">
    <property type="entry name" value="REC_YesN-like"/>
    <property type="match status" value="1"/>
</dbReference>
<dbReference type="OrthoDB" id="9788446at2"/>
<protein>
    <submittedName>
        <fullName evidence="7">DNA-binding response regulator</fullName>
    </submittedName>
</protein>
<evidence type="ECO:0000256" key="1">
    <source>
        <dbReference type="ARBA" id="ARBA00023015"/>
    </source>
</evidence>
<gene>
    <name evidence="7" type="ORF">CGZ75_18645</name>
</gene>
<organism evidence="7 8">
    <name type="scientific">Paenibacillus herberti</name>
    <dbReference type="NCBI Taxonomy" id="1619309"/>
    <lineage>
        <taxon>Bacteria</taxon>
        <taxon>Bacillati</taxon>
        <taxon>Bacillota</taxon>
        <taxon>Bacilli</taxon>
        <taxon>Bacillales</taxon>
        <taxon>Paenibacillaceae</taxon>
        <taxon>Paenibacillus</taxon>
    </lineage>
</organism>
<evidence type="ECO:0000256" key="4">
    <source>
        <dbReference type="PROSITE-ProRule" id="PRU00169"/>
    </source>
</evidence>
<feature type="modified residue" description="4-aspartylphosphate" evidence="4">
    <location>
        <position position="53"/>
    </location>
</feature>
<dbReference type="InterPro" id="IPR020449">
    <property type="entry name" value="Tscrpt_reg_AraC-type_HTH"/>
</dbReference>
<dbReference type="PANTHER" id="PTHR43280:SF28">
    <property type="entry name" value="HTH-TYPE TRANSCRIPTIONAL ACTIVATOR RHAS"/>
    <property type="match status" value="1"/>
</dbReference>
<dbReference type="Pfam" id="PF12833">
    <property type="entry name" value="HTH_18"/>
    <property type="match status" value="1"/>
</dbReference>
<dbReference type="GO" id="GO:0043565">
    <property type="term" value="F:sequence-specific DNA binding"/>
    <property type="evidence" value="ECO:0007669"/>
    <property type="project" value="InterPro"/>
</dbReference>
<evidence type="ECO:0000259" key="5">
    <source>
        <dbReference type="PROSITE" id="PS01124"/>
    </source>
</evidence>
<dbReference type="SUPFAM" id="SSF46689">
    <property type="entry name" value="Homeodomain-like"/>
    <property type="match status" value="2"/>
</dbReference>
<dbReference type="Pfam" id="PF00072">
    <property type="entry name" value="Response_reg"/>
    <property type="match status" value="1"/>
</dbReference>
<keyword evidence="1" id="KW-0805">Transcription regulation</keyword>
<dbReference type="GO" id="GO:0000160">
    <property type="term" value="P:phosphorelay signal transduction system"/>
    <property type="evidence" value="ECO:0007669"/>
    <property type="project" value="InterPro"/>
</dbReference>
<evidence type="ECO:0000313" key="7">
    <source>
        <dbReference type="EMBL" id="OXM14885.1"/>
    </source>
</evidence>
<dbReference type="Proteomes" id="UP000215145">
    <property type="component" value="Unassembled WGS sequence"/>
</dbReference>
<keyword evidence="4" id="KW-0597">Phosphoprotein</keyword>
<dbReference type="Gene3D" id="3.40.50.2300">
    <property type="match status" value="1"/>
</dbReference>
<dbReference type="InterPro" id="IPR018060">
    <property type="entry name" value="HTH_AraC"/>
</dbReference>
<dbReference type="SMART" id="SM00448">
    <property type="entry name" value="REC"/>
    <property type="match status" value="1"/>
</dbReference>